<dbReference type="InterPro" id="IPR000276">
    <property type="entry name" value="GPCR_Rhodpsn"/>
</dbReference>
<dbReference type="InterPro" id="IPR053093">
    <property type="entry name" value="GPCR-like"/>
</dbReference>
<keyword evidence="4 6" id="KW-1133">Transmembrane helix</keyword>
<dbReference type="Proteomes" id="UP000886998">
    <property type="component" value="Unassembled WGS sequence"/>
</dbReference>
<feature type="transmembrane region" description="Helical" evidence="6">
    <location>
        <begin position="25"/>
        <end position="51"/>
    </location>
</feature>
<keyword evidence="8" id="KW-0675">Receptor</keyword>
<evidence type="ECO:0000259" key="7">
    <source>
        <dbReference type="PROSITE" id="PS50262"/>
    </source>
</evidence>
<dbReference type="GO" id="GO:0004930">
    <property type="term" value="F:G protein-coupled receptor activity"/>
    <property type="evidence" value="ECO:0007669"/>
    <property type="project" value="InterPro"/>
</dbReference>
<keyword evidence="5 6" id="KW-0472">Membrane</keyword>
<dbReference type="Gene3D" id="1.20.1070.10">
    <property type="entry name" value="Rhodopsin 7-helix transmembrane proteins"/>
    <property type="match status" value="1"/>
</dbReference>
<feature type="transmembrane region" description="Helical" evidence="6">
    <location>
        <begin position="130"/>
        <end position="151"/>
    </location>
</feature>
<feature type="domain" description="G-protein coupled receptors family 1 profile" evidence="7">
    <location>
        <begin position="1"/>
        <end position="239"/>
    </location>
</feature>
<sequence length="258" mass="29279">MSLLISVSSLLRLLGIQPKTYLAAIYYAHIEIPLVNAFMASSVFIVVALTVDRYFSVCLPTRFKEVHNIQRARRSITAAYICAFSLYIPVCFQKRPCLFNFNNTVEYGFCDNLNVVDHAAYKVYLLAKEIIVRLGPALLLTILNITIILKLRKTLKKHQDRLGIFSGGLLPSNIRCKEKQRLCILLTGIIVLFVVSMVPAAILTLLNGDDKEFHFGFQLFRAFANIMELSNYAMNFTFIALAVLKFVKLSQPWSLLIF</sequence>
<evidence type="ECO:0000313" key="9">
    <source>
        <dbReference type="Proteomes" id="UP000886998"/>
    </source>
</evidence>
<dbReference type="PANTHER" id="PTHR47760:SF1">
    <property type="entry name" value="G-PROTEIN COUPLED RECEPTORS FAMILY 1 PROFILE DOMAIN-CONTAINING PROTEIN"/>
    <property type="match status" value="1"/>
</dbReference>
<evidence type="ECO:0000256" key="4">
    <source>
        <dbReference type="ARBA" id="ARBA00022989"/>
    </source>
</evidence>
<dbReference type="PANTHER" id="PTHR47760">
    <property type="entry name" value="G-PROTEIN COUPLED RECEPTOR B0563.6-LIKE PROTEIN-RELATED"/>
    <property type="match status" value="1"/>
</dbReference>
<comment type="caution">
    <text evidence="8">The sequence shown here is derived from an EMBL/GenBank/DDBJ whole genome shotgun (WGS) entry which is preliminary data.</text>
</comment>
<evidence type="ECO:0000256" key="6">
    <source>
        <dbReference type="SAM" id="Phobius"/>
    </source>
</evidence>
<evidence type="ECO:0000256" key="5">
    <source>
        <dbReference type="ARBA" id="ARBA00023136"/>
    </source>
</evidence>
<feature type="transmembrane region" description="Helical" evidence="6">
    <location>
        <begin position="72"/>
        <end position="90"/>
    </location>
</feature>
<dbReference type="SUPFAM" id="SSF81321">
    <property type="entry name" value="Family A G protein-coupled receptor-like"/>
    <property type="match status" value="1"/>
</dbReference>
<gene>
    <name evidence="8" type="primary">AH9.1</name>
    <name evidence="8" type="ORF">TNIN_115911</name>
</gene>
<dbReference type="AlphaFoldDB" id="A0A8X6Y220"/>
<keyword evidence="3 6" id="KW-0812">Transmembrane</keyword>
<reference evidence="8" key="1">
    <citation type="submission" date="2020-08" db="EMBL/GenBank/DDBJ databases">
        <title>Multicomponent nature underlies the extraordinary mechanical properties of spider dragline silk.</title>
        <authorList>
            <person name="Kono N."/>
            <person name="Nakamura H."/>
            <person name="Mori M."/>
            <person name="Yoshida Y."/>
            <person name="Ohtoshi R."/>
            <person name="Malay A.D."/>
            <person name="Moran D.A.P."/>
            <person name="Tomita M."/>
            <person name="Numata K."/>
            <person name="Arakawa K."/>
        </authorList>
    </citation>
    <scope>NUCLEOTIDE SEQUENCE</scope>
</reference>
<comment type="similarity">
    <text evidence="2">Belongs to the G-protein coupled receptor 1 family.</text>
</comment>
<proteinExistence type="inferred from homology"/>
<evidence type="ECO:0000256" key="1">
    <source>
        <dbReference type="ARBA" id="ARBA00004370"/>
    </source>
</evidence>
<feature type="transmembrane region" description="Helical" evidence="6">
    <location>
        <begin position="182"/>
        <end position="206"/>
    </location>
</feature>
<protein>
    <submittedName>
        <fullName evidence="8">Probable G-protein coupled receptor AH9.1</fullName>
    </submittedName>
</protein>
<evidence type="ECO:0000256" key="2">
    <source>
        <dbReference type="ARBA" id="ARBA00010663"/>
    </source>
</evidence>
<dbReference type="EMBL" id="BMAV01014652">
    <property type="protein sequence ID" value="GFY63196.1"/>
    <property type="molecule type" value="Genomic_DNA"/>
</dbReference>
<dbReference type="CDD" id="cd14978">
    <property type="entry name" value="7tmA_FMRFamide_R-like"/>
    <property type="match status" value="1"/>
</dbReference>
<dbReference type="InterPro" id="IPR017452">
    <property type="entry name" value="GPCR_Rhodpsn_7TM"/>
</dbReference>
<evidence type="ECO:0000256" key="3">
    <source>
        <dbReference type="ARBA" id="ARBA00022692"/>
    </source>
</evidence>
<organism evidence="8 9">
    <name type="scientific">Trichonephila inaurata madagascariensis</name>
    <dbReference type="NCBI Taxonomy" id="2747483"/>
    <lineage>
        <taxon>Eukaryota</taxon>
        <taxon>Metazoa</taxon>
        <taxon>Ecdysozoa</taxon>
        <taxon>Arthropoda</taxon>
        <taxon>Chelicerata</taxon>
        <taxon>Arachnida</taxon>
        <taxon>Araneae</taxon>
        <taxon>Araneomorphae</taxon>
        <taxon>Entelegynae</taxon>
        <taxon>Araneoidea</taxon>
        <taxon>Nephilidae</taxon>
        <taxon>Trichonephila</taxon>
        <taxon>Trichonephila inaurata</taxon>
    </lineage>
</organism>
<dbReference type="Pfam" id="PF00001">
    <property type="entry name" value="7tm_1"/>
    <property type="match status" value="1"/>
</dbReference>
<accession>A0A8X6Y220</accession>
<dbReference type="PROSITE" id="PS50262">
    <property type="entry name" value="G_PROTEIN_RECEP_F1_2"/>
    <property type="match status" value="1"/>
</dbReference>
<keyword evidence="9" id="KW-1185">Reference proteome</keyword>
<name>A0A8X6Y220_9ARAC</name>
<dbReference type="OrthoDB" id="10033446at2759"/>
<dbReference type="GO" id="GO:0016020">
    <property type="term" value="C:membrane"/>
    <property type="evidence" value="ECO:0007669"/>
    <property type="project" value="UniProtKB-SubCell"/>
</dbReference>
<dbReference type="PROSITE" id="PS00237">
    <property type="entry name" value="G_PROTEIN_RECEP_F1_1"/>
    <property type="match status" value="1"/>
</dbReference>
<feature type="transmembrane region" description="Helical" evidence="6">
    <location>
        <begin position="226"/>
        <end position="247"/>
    </location>
</feature>
<comment type="subcellular location">
    <subcellularLocation>
        <location evidence="1">Membrane</location>
    </subcellularLocation>
</comment>
<evidence type="ECO:0000313" key="8">
    <source>
        <dbReference type="EMBL" id="GFY63196.1"/>
    </source>
</evidence>